<name>A0A0C9TM43_PAXIN</name>
<dbReference type="EMBL" id="KN819627">
    <property type="protein sequence ID" value="KIJ08406.1"/>
    <property type="molecule type" value="Genomic_DNA"/>
</dbReference>
<dbReference type="AlphaFoldDB" id="A0A0C9TM43"/>
<sequence length="443" mass="48753">MNPTIPMGPRPGKRARPIDQVDGTSPSSARPNDSQVKRERSSPPTGRRLVTSGVKRFAPLPRDCLPSCPQYKQNRQEWASRCVKQIEALNLKVERKLIRDDGLIIDWTSHVAVWSDTLRPETLDLAATIVLAHQTNAQRSRPRVRRDSPSQPPSVTSTSTLRSTSTTVDISSTKSKLPVPPRLSTMRRAAASQLVPSPSSSAGLSEPETSSPQKSSEGPLPCHHHHDQMSGLPTLPMSTPGPKSDFGAQEYKISPALNIPPVVHLTNISNEVHDQSMAQRGSSAVEEEMSEMTENYLRRYVQTYEVDRASLASAYSRNASFAYRVHEIVHAPGEGTPTIQQTSHKASTSGPKRTRLEIAMTLLTLPPLHSMDPSSPVLAQINYDMFYLGAEIGMFVICRGMLRDKTVVHSFILQRKEADAEEAAVEGIWPLVATAHQILVFVS</sequence>
<reference evidence="2 3" key="1">
    <citation type="submission" date="2014-06" db="EMBL/GenBank/DDBJ databases">
        <authorList>
            <consortium name="DOE Joint Genome Institute"/>
            <person name="Kuo A."/>
            <person name="Kohler A."/>
            <person name="Nagy L.G."/>
            <person name="Floudas D."/>
            <person name="Copeland A."/>
            <person name="Barry K.W."/>
            <person name="Cichocki N."/>
            <person name="Veneault-Fourrey C."/>
            <person name="LaButti K."/>
            <person name="Lindquist E.A."/>
            <person name="Lipzen A."/>
            <person name="Lundell T."/>
            <person name="Morin E."/>
            <person name="Murat C."/>
            <person name="Sun H."/>
            <person name="Tunlid A."/>
            <person name="Henrissat B."/>
            <person name="Grigoriev I.V."/>
            <person name="Hibbett D.S."/>
            <person name="Martin F."/>
            <person name="Nordberg H.P."/>
            <person name="Cantor M.N."/>
            <person name="Hua S.X."/>
        </authorList>
    </citation>
    <scope>NUCLEOTIDE SEQUENCE [LARGE SCALE GENOMIC DNA]</scope>
    <source>
        <strain evidence="2 3">ATCC 200175</strain>
    </source>
</reference>
<proteinExistence type="predicted"/>
<keyword evidence="3" id="KW-1185">Reference proteome</keyword>
<accession>A0A0C9TM43</accession>
<evidence type="ECO:0000313" key="2">
    <source>
        <dbReference type="EMBL" id="KIJ08406.1"/>
    </source>
</evidence>
<dbReference type="HOGENOM" id="CLU_589400_0_0_1"/>
<evidence type="ECO:0000313" key="3">
    <source>
        <dbReference type="Proteomes" id="UP000053647"/>
    </source>
</evidence>
<dbReference type="OrthoDB" id="3265156at2759"/>
<feature type="compositionally biased region" description="Polar residues" evidence="1">
    <location>
        <begin position="194"/>
        <end position="216"/>
    </location>
</feature>
<protein>
    <submittedName>
        <fullName evidence="2">Unplaced genomic scaffold PAXINscaffold_305, whole genome shotgun sequence</fullName>
    </submittedName>
</protein>
<dbReference type="Gene3D" id="3.10.450.50">
    <property type="match status" value="1"/>
</dbReference>
<feature type="compositionally biased region" description="Polar residues" evidence="1">
    <location>
        <begin position="22"/>
        <end position="34"/>
    </location>
</feature>
<feature type="region of interest" description="Disordered" evidence="1">
    <location>
        <begin position="134"/>
        <end position="248"/>
    </location>
</feature>
<dbReference type="Proteomes" id="UP000053647">
    <property type="component" value="Unassembled WGS sequence"/>
</dbReference>
<reference evidence="3" key="2">
    <citation type="submission" date="2015-01" db="EMBL/GenBank/DDBJ databases">
        <title>Evolutionary Origins and Diversification of the Mycorrhizal Mutualists.</title>
        <authorList>
            <consortium name="DOE Joint Genome Institute"/>
            <consortium name="Mycorrhizal Genomics Consortium"/>
            <person name="Kohler A."/>
            <person name="Kuo A."/>
            <person name="Nagy L.G."/>
            <person name="Floudas D."/>
            <person name="Copeland A."/>
            <person name="Barry K.W."/>
            <person name="Cichocki N."/>
            <person name="Veneault-Fourrey C."/>
            <person name="LaButti K."/>
            <person name="Lindquist E.A."/>
            <person name="Lipzen A."/>
            <person name="Lundell T."/>
            <person name="Morin E."/>
            <person name="Murat C."/>
            <person name="Riley R."/>
            <person name="Ohm R."/>
            <person name="Sun H."/>
            <person name="Tunlid A."/>
            <person name="Henrissat B."/>
            <person name="Grigoriev I.V."/>
            <person name="Hibbett D.S."/>
            <person name="Martin F."/>
        </authorList>
    </citation>
    <scope>NUCLEOTIDE SEQUENCE [LARGE SCALE GENOMIC DNA]</scope>
    <source>
        <strain evidence="3">ATCC 200175</strain>
    </source>
</reference>
<organism evidence="2 3">
    <name type="scientific">Paxillus involutus ATCC 200175</name>
    <dbReference type="NCBI Taxonomy" id="664439"/>
    <lineage>
        <taxon>Eukaryota</taxon>
        <taxon>Fungi</taxon>
        <taxon>Dikarya</taxon>
        <taxon>Basidiomycota</taxon>
        <taxon>Agaricomycotina</taxon>
        <taxon>Agaricomycetes</taxon>
        <taxon>Agaricomycetidae</taxon>
        <taxon>Boletales</taxon>
        <taxon>Paxilineae</taxon>
        <taxon>Paxillaceae</taxon>
        <taxon>Paxillus</taxon>
    </lineage>
</organism>
<feature type="region of interest" description="Disordered" evidence="1">
    <location>
        <begin position="1"/>
        <end position="49"/>
    </location>
</feature>
<evidence type="ECO:0000256" key="1">
    <source>
        <dbReference type="SAM" id="MobiDB-lite"/>
    </source>
</evidence>
<gene>
    <name evidence="2" type="ORF">PAXINDRAFT_172919</name>
</gene>
<feature type="compositionally biased region" description="Low complexity" evidence="1">
    <location>
        <begin position="153"/>
        <end position="167"/>
    </location>
</feature>